<dbReference type="EMBL" id="MU274939">
    <property type="protein sequence ID" value="KAI0084764.1"/>
    <property type="molecule type" value="Genomic_DNA"/>
</dbReference>
<evidence type="ECO:0000313" key="2">
    <source>
        <dbReference type="Proteomes" id="UP001055072"/>
    </source>
</evidence>
<accession>A0ACB8TSD8</accession>
<evidence type="ECO:0000313" key="1">
    <source>
        <dbReference type="EMBL" id="KAI0084764.1"/>
    </source>
</evidence>
<protein>
    <submittedName>
        <fullName evidence="1">Uncharacterized protein</fullName>
    </submittedName>
</protein>
<dbReference type="Proteomes" id="UP001055072">
    <property type="component" value="Unassembled WGS sequence"/>
</dbReference>
<gene>
    <name evidence="1" type="ORF">BDY19DRAFT_1051104</name>
</gene>
<comment type="caution">
    <text evidence="1">The sequence shown here is derived from an EMBL/GenBank/DDBJ whole genome shotgun (WGS) entry which is preliminary data.</text>
</comment>
<reference evidence="1" key="1">
    <citation type="journal article" date="2021" name="Environ. Microbiol.">
        <title>Gene family expansions and transcriptome signatures uncover fungal adaptations to wood decay.</title>
        <authorList>
            <person name="Hage H."/>
            <person name="Miyauchi S."/>
            <person name="Viragh M."/>
            <person name="Drula E."/>
            <person name="Min B."/>
            <person name="Chaduli D."/>
            <person name="Navarro D."/>
            <person name="Favel A."/>
            <person name="Norest M."/>
            <person name="Lesage-Meessen L."/>
            <person name="Balint B."/>
            <person name="Merenyi Z."/>
            <person name="de Eugenio L."/>
            <person name="Morin E."/>
            <person name="Martinez A.T."/>
            <person name="Baldrian P."/>
            <person name="Stursova M."/>
            <person name="Martinez M.J."/>
            <person name="Novotny C."/>
            <person name="Magnuson J.K."/>
            <person name="Spatafora J.W."/>
            <person name="Maurice S."/>
            <person name="Pangilinan J."/>
            <person name="Andreopoulos W."/>
            <person name="LaButti K."/>
            <person name="Hundley H."/>
            <person name="Na H."/>
            <person name="Kuo A."/>
            <person name="Barry K."/>
            <person name="Lipzen A."/>
            <person name="Henrissat B."/>
            <person name="Riley R."/>
            <person name="Ahrendt S."/>
            <person name="Nagy L.G."/>
            <person name="Grigoriev I.V."/>
            <person name="Martin F."/>
            <person name="Rosso M.N."/>
        </authorList>
    </citation>
    <scope>NUCLEOTIDE SEQUENCE</scope>
    <source>
        <strain evidence="1">CBS 384.51</strain>
    </source>
</reference>
<organism evidence="1 2">
    <name type="scientific">Irpex rosettiformis</name>
    <dbReference type="NCBI Taxonomy" id="378272"/>
    <lineage>
        <taxon>Eukaryota</taxon>
        <taxon>Fungi</taxon>
        <taxon>Dikarya</taxon>
        <taxon>Basidiomycota</taxon>
        <taxon>Agaricomycotina</taxon>
        <taxon>Agaricomycetes</taxon>
        <taxon>Polyporales</taxon>
        <taxon>Irpicaceae</taxon>
        <taxon>Irpex</taxon>
    </lineage>
</organism>
<sequence>MLTNLVLSYLLLTLFLSSLPKRVYAQSFAIPANWRKPTSPLSRHDRVARVNGLLDTILSAFNSSSGLLDGLSITQTASLLIALSNSDSISGSANNKNAVLQSLDTMFAQNPNISALSIATQRTSKYSFHPLSSPLYALTHKKTIRIWGLAAISAYRAYNTASALQHAQAMFDLLQPYQITPSNAANGTHPLRQVKFQGSCNGASTAGGVFYFPYAPQNADVNGETVGAFMALSAYLYSRTHNTTYLTSATLSATFIFNQLFNDVIIIDTIALTNCFTSPEVVSYNSGFVIEGLSVLAAENLPTNGSGSPGESFSYGAFLQNLTSTAVQNQKWTNVSDGVIIEGPSPPSNVSTNNFGQALKGIFIRGLFEAYNRTSPGSIFADYISSFITVQFNALQDLASTPNTNSYSSLWEGPPPPPNQILPWGQLAALDVLNSAVGLVPSDPNSPSTATTTSASGSTDTPSATPSEDSNLIKPRKNKTAIIAGSIVGVISFLAFSILAGVYMIRRKRKRVERMRTMLEETAVPYGRGGGGGGGGGGEGQMVERERLVVPRGQARKGVSGRVIVQSSDDREPSTPPPLSEEPTLSDSTNPWDGVSRGEVGGSSSGGSSRSRVRLLTADLPELLNRLNQIMLRLPPGGVEEEDPPEYES</sequence>
<keyword evidence="2" id="KW-1185">Reference proteome</keyword>
<proteinExistence type="predicted"/>
<name>A0ACB8TSD8_9APHY</name>